<dbReference type="EMBL" id="VSRR010007233">
    <property type="protein sequence ID" value="MPC46490.1"/>
    <property type="molecule type" value="Genomic_DNA"/>
</dbReference>
<evidence type="ECO:0000259" key="8">
    <source>
        <dbReference type="PROSITE" id="PS50089"/>
    </source>
</evidence>
<keyword evidence="2" id="KW-0479">Metal-binding</keyword>
<dbReference type="GO" id="GO:0005829">
    <property type="term" value="C:cytosol"/>
    <property type="evidence" value="ECO:0007669"/>
    <property type="project" value="TreeGrafter"/>
</dbReference>
<keyword evidence="4" id="KW-0833">Ubl conjugation pathway</keyword>
<evidence type="ECO:0000256" key="7">
    <source>
        <dbReference type="SAM" id="Coils"/>
    </source>
</evidence>
<dbReference type="GO" id="GO:0006302">
    <property type="term" value="P:double-strand break repair"/>
    <property type="evidence" value="ECO:0007669"/>
    <property type="project" value="TreeGrafter"/>
</dbReference>
<dbReference type="Gene3D" id="3.30.40.10">
    <property type="entry name" value="Zinc/RING finger domain, C3HC4 (zinc finger)"/>
    <property type="match status" value="1"/>
</dbReference>
<evidence type="ECO:0000313" key="9">
    <source>
        <dbReference type="EMBL" id="MPC46490.1"/>
    </source>
</evidence>
<sequence length="291" mass="34292">MLEEKEALAQKLHEEIAKLKTELEGERKVLEDRLKQEEERNKVLQEKENELRLLAEEKASLEEKQEAERLQLQQQLQDIESRQEELRQQVEDKNCAIQVKEAEYQLAEEERQRLQEALAQERLTREEEKFKIKEELMHTKAQEQRVLRETLDALEGEKQKLMADLASSAMVSSEAKKEVVESVSHVLEDEFQCAICNELFINAVLLNCSHTFCKYCIDRWKKNKNECPNCRLPIKSESKSLVVDNFIEKIVPTLSEEMKKKRMQMVAERNGNSDLFFICMYKELILSLKPY</sequence>
<keyword evidence="1" id="KW-0808">Transferase</keyword>
<dbReference type="OrthoDB" id="6353679at2759"/>
<gene>
    <name evidence="9" type="primary">rnf8</name>
    <name evidence="9" type="ORF">E2C01_040210</name>
</gene>
<dbReference type="GO" id="GO:0008270">
    <property type="term" value="F:zinc ion binding"/>
    <property type="evidence" value="ECO:0007669"/>
    <property type="project" value="UniProtKB-KW"/>
</dbReference>
<evidence type="ECO:0000256" key="1">
    <source>
        <dbReference type="ARBA" id="ARBA00022679"/>
    </source>
</evidence>
<dbReference type="GO" id="GO:0035861">
    <property type="term" value="C:site of double-strand break"/>
    <property type="evidence" value="ECO:0007669"/>
    <property type="project" value="TreeGrafter"/>
</dbReference>
<protein>
    <submittedName>
        <fullName evidence="9">E3 ubiquitin-protein ligase RNF8</fullName>
    </submittedName>
</protein>
<dbReference type="GO" id="GO:0070936">
    <property type="term" value="P:protein K48-linked ubiquitination"/>
    <property type="evidence" value="ECO:0007669"/>
    <property type="project" value="TreeGrafter"/>
</dbReference>
<dbReference type="PANTHER" id="PTHR15067:SF4">
    <property type="entry name" value="E3 UBIQUITIN-PROTEIN LIGASE RNF8"/>
    <property type="match status" value="1"/>
</dbReference>
<evidence type="ECO:0000256" key="5">
    <source>
        <dbReference type="ARBA" id="ARBA00022833"/>
    </source>
</evidence>
<dbReference type="InterPro" id="IPR017907">
    <property type="entry name" value="Znf_RING_CS"/>
</dbReference>
<feature type="domain" description="RING-type" evidence="8">
    <location>
        <begin position="193"/>
        <end position="231"/>
    </location>
</feature>
<dbReference type="GO" id="GO:0005634">
    <property type="term" value="C:nucleus"/>
    <property type="evidence" value="ECO:0007669"/>
    <property type="project" value="TreeGrafter"/>
</dbReference>
<evidence type="ECO:0000256" key="6">
    <source>
        <dbReference type="PROSITE-ProRule" id="PRU00175"/>
    </source>
</evidence>
<dbReference type="GO" id="GO:0006511">
    <property type="term" value="P:ubiquitin-dependent protein catabolic process"/>
    <property type="evidence" value="ECO:0007669"/>
    <property type="project" value="TreeGrafter"/>
</dbReference>
<proteinExistence type="predicted"/>
<evidence type="ECO:0000313" key="10">
    <source>
        <dbReference type="Proteomes" id="UP000324222"/>
    </source>
</evidence>
<keyword evidence="10" id="KW-1185">Reference proteome</keyword>
<dbReference type="SUPFAM" id="SSF57850">
    <property type="entry name" value="RING/U-box"/>
    <property type="match status" value="1"/>
</dbReference>
<organism evidence="9 10">
    <name type="scientific">Portunus trituberculatus</name>
    <name type="common">Swimming crab</name>
    <name type="synonym">Neptunus trituberculatus</name>
    <dbReference type="NCBI Taxonomy" id="210409"/>
    <lineage>
        <taxon>Eukaryota</taxon>
        <taxon>Metazoa</taxon>
        <taxon>Ecdysozoa</taxon>
        <taxon>Arthropoda</taxon>
        <taxon>Crustacea</taxon>
        <taxon>Multicrustacea</taxon>
        <taxon>Malacostraca</taxon>
        <taxon>Eumalacostraca</taxon>
        <taxon>Eucarida</taxon>
        <taxon>Decapoda</taxon>
        <taxon>Pleocyemata</taxon>
        <taxon>Brachyura</taxon>
        <taxon>Eubrachyura</taxon>
        <taxon>Portunoidea</taxon>
        <taxon>Portunidae</taxon>
        <taxon>Portuninae</taxon>
        <taxon>Portunus</taxon>
    </lineage>
</organism>
<dbReference type="SMART" id="SM00184">
    <property type="entry name" value="RING"/>
    <property type="match status" value="1"/>
</dbReference>
<dbReference type="Pfam" id="PF13920">
    <property type="entry name" value="zf-C3HC4_3"/>
    <property type="match status" value="1"/>
</dbReference>
<dbReference type="GO" id="GO:0061630">
    <property type="term" value="F:ubiquitin protein ligase activity"/>
    <property type="evidence" value="ECO:0007669"/>
    <property type="project" value="TreeGrafter"/>
</dbReference>
<accession>A0A5B7FFV9</accession>
<feature type="coiled-coil region" evidence="7">
    <location>
        <begin position="2"/>
        <end position="164"/>
    </location>
</feature>
<dbReference type="GO" id="GO:0000151">
    <property type="term" value="C:ubiquitin ligase complex"/>
    <property type="evidence" value="ECO:0007669"/>
    <property type="project" value="TreeGrafter"/>
</dbReference>
<keyword evidence="7" id="KW-0175">Coiled coil</keyword>
<dbReference type="AlphaFoldDB" id="A0A5B7FFV9"/>
<name>A0A5B7FFV9_PORTR</name>
<dbReference type="PROSITE" id="PS50089">
    <property type="entry name" value="ZF_RING_2"/>
    <property type="match status" value="1"/>
</dbReference>
<dbReference type="PROSITE" id="PS00518">
    <property type="entry name" value="ZF_RING_1"/>
    <property type="match status" value="1"/>
</dbReference>
<dbReference type="GO" id="GO:0042393">
    <property type="term" value="F:histone binding"/>
    <property type="evidence" value="ECO:0007669"/>
    <property type="project" value="TreeGrafter"/>
</dbReference>
<evidence type="ECO:0000256" key="2">
    <source>
        <dbReference type="ARBA" id="ARBA00022723"/>
    </source>
</evidence>
<evidence type="ECO:0000256" key="4">
    <source>
        <dbReference type="ARBA" id="ARBA00022786"/>
    </source>
</evidence>
<reference evidence="9 10" key="1">
    <citation type="submission" date="2019-05" db="EMBL/GenBank/DDBJ databases">
        <title>Another draft genome of Portunus trituberculatus and its Hox gene families provides insights of decapod evolution.</title>
        <authorList>
            <person name="Jeong J.-H."/>
            <person name="Song I."/>
            <person name="Kim S."/>
            <person name="Choi T."/>
            <person name="Kim D."/>
            <person name="Ryu S."/>
            <person name="Kim W."/>
        </authorList>
    </citation>
    <scope>NUCLEOTIDE SEQUENCE [LARGE SCALE GENOMIC DNA]</scope>
    <source>
        <tissue evidence="9">Muscle</tissue>
    </source>
</reference>
<dbReference type="PANTHER" id="PTHR15067">
    <property type="entry name" value="E3 UBIQUITIN-PROTEIN LIGASE RNF8"/>
    <property type="match status" value="1"/>
</dbReference>
<comment type="caution">
    <text evidence="9">The sequence shown here is derived from an EMBL/GenBank/DDBJ whole genome shotgun (WGS) entry which is preliminary data.</text>
</comment>
<dbReference type="InterPro" id="IPR001841">
    <property type="entry name" value="Znf_RING"/>
</dbReference>
<keyword evidence="3 6" id="KW-0863">Zinc-finger</keyword>
<evidence type="ECO:0000256" key="3">
    <source>
        <dbReference type="ARBA" id="ARBA00022771"/>
    </source>
</evidence>
<dbReference type="InterPro" id="IPR013083">
    <property type="entry name" value="Znf_RING/FYVE/PHD"/>
</dbReference>
<dbReference type="Proteomes" id="UP000324222">
    <property type="component" value="Unassembled WGS sequence"/>
</dbReference>
<keyword evidence="5" id="KW-0862">Zinc</keyword>